<keyword evidence="1" id="KW-0472">Membrane</keyword>
<reference evidence="2" key="1">
    <citation type="journal article" date="2014" name="Front. Microbiol.">
        <title>High frequency of phylogenetically diverse reductive dehalogenase-homologous genes in deep subseafloor sedimentary metagenomes.</title>
        <authorList>
            <person name="Kawai M."/>
            <person name="Futagami T."/>
            <person name="Toyoda A."/>
            <person name="Takaki Y."/>
            <person name="Nishi S."/>
            <person name="Hori S."/>
            <person name="Arai W."/>
            <person name="Tsubouchi T."/>
            <person name="Morono Y."/>
            <person name="Uchiyama I."/>
            <person name="Ito T."/>
            <person name="Fujiyama A."/>
            <person name="Inagaki F."/>
            <person name="Takami H."/>
        </authorList>
    </citation>
    <scope>NUCLEOTIDE SEQUENCE</scope>
    <source>
        <strain evidence="2">Expedition CK06-06</strain>
    </source>
</reference>
<keyword evidence="1" id="KW-1133">Transmembrane helix</keyword>
<organism evidence="2">
    <name type="scientific">marine sediment metagenome</name>
    <dbReference type="NCBI Taxonomy" id="412755"/>
    <lineage>
        <taxon>unclassified sequences</taxon>
        <taxon>metagenomes</taxon>
        <taxon>ecological metagenomes</taxon>
    </lineage>
</organism>
<evidence type="ECO:0000256" key="1">
    <source>
        <dbReference type="SAM" id="Phobius"/>
    </source>
</evidence>
<sequence length="55" mass="6078">MNEILTIAIILIFYVITSFVGYRLLVKTIDARIQMAIDGVAGAFQDIFGDSKLAK</sequence>
<name>X1TTC8_9ZZZZ</name>
<gene>
    <name evidence="2" type="ORF">S12H4_50765</name>
</gene>
<feature type="non-terminal residue" evidence="2">
    <location>
        <position position="55"/>
    </location>
</feature>
<keyword evidence="1" id="KW-0812">Transmembrane</keyword>
<feature type="transmembrane region" description="Helical" evidence="1">
    <location>
        <begin position="6"/>
        <end position="25"/>
    </location>
</feature>
<comment type="caution">
    <text evidence="2">The sequence shown here is derived from an EMBL/GenBank/DDBJ whole genome shotgun (WGS) entry which is preliminary data.</text>
</comment>
<dbReference type="EMBL" id="BARW01032010">
    <property type="protein sequence ID" value="GAJ08593.1"/>
    <property type="molecule type" value="Genomic_DNA"/>
</dbReference>
<protein>
    <submittedName>
        <fullName evidence="2">Uncharacterized protein</fullName>
    </submittedName>
</protein>
<proteinExistence type="predicted"/>
<accession>X1TTC8</accession>
<dbReference type="AlphaFoldDB" id="X1TTC8"/>
<evidence type="ECO:0000313" key="2">
    <source>
        <dbReference type="EMBL" id="GAJ08593.1"/>
    </source>
</evidence>